<keyword evidence="2" id="KW-0479">Metal-binding</keyword>
<feature type="compositionally biased region" description="Low complexity" evidence="6">
    <location>
        <begin position="193"/>
        <end position="210"/>
    </location>
</feature>
<keyword evidence="9" id="KW-1185">Reference proteome</keyword>
<dbReference type="Pfam" id="PF01799">
    <property type="entry name" value="Fer2_2"/>
    <property type="match status" value="1"/>
</dbReference>
<evidence type="ECO:0000313" key="8">
    <source>
        <dbReference type="EMBL" id="SOD65002.1"/>
    </source>
</evidence>
<dbReference type="CDD" id="cd00207">
    <property type="entry name" value="fer2"/>
    <property type="match status" value="1"/>
</dbReference>
<keyword evidence="4" id="KW-0408">Iron</keyword>
<evidence type="ECO:0000259" key="7">
    <source>
        <dbReference type="PROSITE" id="PS51085"/>
    </source>
</evidence>
<reference evidence="8 9" key="1">
    <citation type="submission" date="2017-09" db="EMBL/GenBank/DDBJ databases">
        <authorList>
            <person name="Ehlers B."/>
            <person name="Leendertz F.H."/>
        </authorList>
    </citation>
    <scope>NUCLEOTIDE SEQUENCE [LARGE SCALE GENOMIC DNA]</scope>
    <source>
        <strain evidence="8 9">CGMCC 4.7095</strain>
    </source>
</reference>
<dbReference type="AlphaFoldDB" id="A0A286E289"/>
<dbReference type="InterPro" id="IPR036884">
    <property type="entry name" value="2Fe-2S-bd_dom_sf"/>
</dbReference>
<evidence type="ECO:0000256" key="3">
    <source>
        <dbReference type="ARBA" id="ARBA00023002"/>
    </source>
</evidence>
<evidence type="ECO:0000256" key="5">
    <source>
        <dbReference type="ARBA" id="ARBA00023014"/>
    </source>
</evidence>
<dbReference type="PANTHER" id="PTHR44379">
    <property type="entry name" value="OXIDOREDUCTASE WITH IRON-SULFUR SUBUNIT"/>
    <property type="match status" value="1"/>
</dbReference>
<evidence type="ECO:0000313" key="9">
    <source>
        <dbReference type="Proteomes" id="UP000219072"/>
    </source>
</evidence>
<dbReference type="GO" id="GO:0046872">
    <property type="term" value="F:metal ion binding"/>
    <property type="evidence" value="ECO:0007669"/>
    <property type="project" value="UniProtKB-KW"/>
</dbReference>
<evidence type="ECO:0000256" key="4">
    <source>
        <dbReference type="ARBA" id="ARBA00023004"/>
    </source>
</evidence>
<dbReference type="InterPro" id="IPR036010">
    <property type="entry name" value="2Fe-2S_ferredoxin-like_sf"/>
</dbReference>
<feature type="region of interest" description="Disordered" evidence="6">
    <location>
        <begin position="406"/>
        <end position="425"/>
    </location>
</feature>
<sequence>MSNEHPPDPNAPGPQPNWGNEYDAEATGFLELPGGLPALGGSEPLAAPGQGYQPPVIESGGPPATAQPSVDPAATGQWTMPFAAPGEEPGVPPGPLDVAGTFDPSGAFDPTGTFDPSEARSPAAGAMGQGAAAALAGSFEGRAERRPLGEGPEERATHQAEPDAWPAEGPALEAPTPSPWPTPTGGEPHPADPVDAAPVDAAPEAPTPVASSSEHPRVSYALRVNGVERQVTDAWIGESLLYVLRERLGLAGAKDGCSQGECGACSVQVDGRLVAACLVPAATSAGSEIRTVEGLGSDGEPSDVQRALAGCDVQCGFCLPGMAMTVHDLLEGNHAPTELETRRALCGNLCRCGGYRGVLNAVDRVITERAARAEEAAAGNEGPAGPAGGAEPPAGGEAVVPRIPHQAGPAATAGGFPQAGQAGGV</sequence>
<dbReference type="GO" id="GO:0051537">
    <property type="term" value="F:2 iron, 2 sulfur cluster binding"/>
    <property type="evidence" value="ECO:0007669"/>
    <property type="project" value="UniProtKB-KW"/>
</dbReference>
<dbReference type="Gene3D" id="3.10.20.30">
    <property type="match status" value="1"/>
</dbReference>
<dbReference type="InterPro" id="IPR051452">
    <property type="entry name" value="Diverse_Oxidoreductases"/>
</dbReference>
<name>A0A286E289_9ACTN</name>
<accession>A0A286E289</accession>
<feature type="compositionally biased region" description="Low complexity" evidence="6">
    <location>
        <begin position="30"/>
        <end position="49"/>
    </location>
</feature>
<dbReference type="Proteomes" id="UP000219072">
    <property type="component" value="Unassembled WGS sequence"/>
</dbReference>
<keyword evidence="5" id="KW-0411">Iron-sulfur</keyword>
<evidence type="ECO:0000256" key="1">
    <source>
        <dbReference type="ARBA" id="ARBA00022714"/>
    </source>
</evidence>
<dbReference type="OrthoDB" id="159930at2"/>
<dbReference type="SUPFAM" id="SSF47741">
    <property type="entry name" value="CO dehydrogenase ISP C-domain like"/>
    <property type="match status" value="1"/>
</dbReference>
<dbReference type="PANTHER" id="PTHR44379:SF8">
    <property type="entry name" value="XANTHINE DEHYDROGENASE IRON-SULFUR-BINDING SUBUNIT XDHC-RELATED"/>
    <property type="match status" value="1"/>
</dbReference>
<evidence type="ECO:0000256" key="6">
    <source>
        <dbReference type="SAM" id="MobiDB-lite"/>
    </source>
</evidence>
<keyword evidence="1" id="KW-0001">2Fe-2S</keyword>
<dbReference type="InterPro" id="IPR012675">
    <property type="entry name" value="Beta-grasp_dom_sf"/>
</dbReference>
<dbReference type="InterPro" id="IPR002888">
    <property type="entry name" value="2Fe-2S-bd"/>
</dbReference>
<dbReference type="Gene3D" id="1.10.150.120">
    <property type="entry name" value="[2Fe-2S]-binding domain"/>
    <property type="match status" value="1"/>
</dbReference>
<feature type="region of interest" description="Disordered" evidence="6">
    <location>
        <begin position="374"/>
        <end position="401"/>
    </location>
</feature>
<dbReference type="PROSITE" id="PS51085">
    <property type="entry name" value="2FE2S_FER_2"/>
    <property type="match status" value="1"/>
</dbReference>
<feature type="compositionally biased region" description="Low complexity" evidence="6">
    <location>
        <begin position="123"/>
        <end position="140"/>
    </location>
</feature>
<organism evidence="8 9">
    <name type="scientific">Streptomyces zhaozhouensis</name>
    <dbReference type="NCBI Taxonomy" id="1300267"/>
    <lineage>
        <taxon>Bacteria</taxon>
        <taxon>Bacillati</taxon>
        <taxon>Actinomycetota</taxon>
        <taxon>Actinomycetes</taxon>
        <taxon>Kitasatosporales</taxon>
        <taxon>Streptomycetaceae</taxon>
        <taxon>Streptomyces</taxon>
    </lineage>
</organism>
<keyword evidence="3" id="KW-0560">Oxidoreductase</keyword>
<dbReference type="PROSITE" id="PS00197">
    <property type="entry name" value="2FE2S_FER_1"/>
    <property type="match status" value="1"/>
</dbReference>
<dbReference type="Pfam" id="PF00111">
    <property type="entry name" value="Fer2"/>
    <property type="match status" value="1"/>
</dbReference>
<dbReference type="EMBL" id="OCNE01000020">
    <property type="protein sequence ID" value="SOD65002.1"/>
    <property type="molecule type" value="Genomic_DNA"/>
</dbReference>
<dbReference type="InterPro" id="IPR001041">
    <property type="entry name" value="2Fe-2S_ferredoxin-type"/>
</dbReference>
<feature type="region of interest" description="Disordered" evidence="6">
    <location>
        <begin position="1"/>
        <end position="214"/>
    </location>
</feature>
<feature type="domain" description="2Fe-2S ferredoxin-type" evidence="7">
    <location>
        <begin position="218"/>
        <end position="295"/>
    </location>
</feature>
<feature type="compositionally biased region" description="Basic and acidic residues" evidence="6">
    <location>
        <begin position="141"/>
        <end position="161"/>
    </location>
</feature>
<protein>
    <submittedName>
        <fullName evidence="8">Aerobic-type carbon monoxide dehydrogenase, small subunit, CoxS/CutS family</fullName>
    </submittedName>
</protein>
<dbReference type="GO" id="GO:0016491">
    <property type="term" value="F:oxidoreductase activity"/>
    <property type="evidence" value="ECO:0007669"/>
    <property type="project" value="UniProtKB-KW"/>
</dbReference>
<proteinExistence type="predicted"/>
<gene>
    <name evidence="8" type="ORF">SAMN06297387_12048</name>
</gene>
<dbReference type="InterPro" id="IPR006058">
    <property type="entry name" value="2Fe2S_fd_BS"/>
</dbReference>
<dbReference type="SUPFAM" id="SSF54292">
    <property type="entry name" value="2Fe-2S ferredoxin-like"/>
    <property type="match status" value="1"/>
</dbReference>
<evidence type="ECO:0000256" key="2">
    <source>
        <dbReference type="ARBA" id="ARBA00022723"/>
    </source>
</evidence>
<feature type="compositionally biased region" description="Low complexity" evidence="6">
    <location>
        <begin position="376"/>
        <end position="398"/>
    </location>
</feature>